<keyword evidence="3 6" id="KW-0378">Hydrolase</keyword>
<dbReference type="SUPFAM" id="SSF53474">
    <property type="entry name" value="alpha/beta-Hydrolases"/>
    <property type="match status" value="1"/>
</dbReference>
<keyword evidence="2" id="KW-0058">Aromatic hydrocarbons catabolism</keyword>
<keyword evidence="6" id="KW-0614">Plasmid</keyword>
<evidence type="ECO:0000313" key="6">
    <source>
        <dbReference type="EMBL" id="ACM06512.1"/>
    </source>
</evidence>
<dbReference type="OrthoDB" id="9780765at2"/>
<evidence type="ECO:0000256" key="4">
    <source>
        <dbReference type="PIRSR" id="PIRSR001112-1"/>
    </source>
</evidence>
<dbReference type="Gene3D" id="3.40.50.1820">
    <property type="entry name" value="alpha/beta hydrolase"/>
    <property type="match status" value="1"/>
</dbReference>
<dbReference type="PRINTS" id="PR00412">
    <property type="entry name" value="EPOXHYDRLASE"/>
</dbReference>
<evidence type="ECO:0000313" key="7">
    <source>
        <dbReference type="Proteomes" id="UP000000447"/>
    </source>
</evidence>
<feature type="active site" description="Proton donor" evidence="4">
    <location>
        <position position="292"/>
    </location>
</feature>
<reference evidence="6 7" key="1">
    <citation type="journal article" date="2009" name="PLoS ONE">
        <title>Complete genome sequence of the aerobic CO-oxidizing thermophile Thermomicrobium roseum.</title>
        <authorList>
            <person name="Wu D."/>
            <person name="Raymond J."/>
            <person name="Wu M."/>
            <person name="Chatterji S."/>
            <person name="Ren Q."/>
            <person name="Graham J.E."/>
            <person name="Bryant D.A."/>
            <person name="Robb F."/>
            <person name="Colman A."/>
            <person name="Tallon L.J."/>
            <person name="Badger J.H."/>
            <person name="Madupu R."/>
            <person name="Ward N.L."/>
            <person name="Eisen J.A."/>
        </authorList>
    </citation>
    <scope>NUCLEOTIDE SEQUENCE [LARGE SCALE GENOMIC DNA]</scope>
    <source>
        <strain evidence="7">ATCC 27502 / DSM 5159 / P-2</strain>
        <plasmid evidence="6">unnamed</plasmid>
    </source>
</reference>
<keyword evidence="7" id="KW-1185">Reference proteome</keyword>
<dbReference type="InterPro" id="IPR010497">
    <property type="entry name" value="Epoxide_hydro_N"/>
</dbReference>
<dbReference type="PANTHER" id="PTHR21661:SF35">
    <property type="entry name" value="EPOXIDE HYDROLASE"/>
    <property type="match status" value="1"/>
</dbReference>
<feature type="domain" description="Epoxide hydrolase N-terminal" evidence="5">
    <location>
        <begin position="3"/>
        <end position="105"/>
    </location>
</feature>
<evidence type="ECO:0000256" key="2">
    <source>
        <dbReference type="ARBA" id="ARBA00022797"/>
    </source>
</evidence>
<dbReference type="RefSeq" id="WP_012642499.1">
    <property type="nucleotide sequence ID" value="NC_011961.1"/>
</dbReference>
<evidence type="ECO:0000259" key="5">
    <source>
        <dbReference type="Pfam" id="PF06441"/>
    </source>
</evidence>
<dbReference type="eggNOG" id="COG0596">
    <property type="taxonomic scope" value="Bacteria"/>
</dbReference>
<dbReference type="InterPro" id="IPR029058">
    <property type="entry name" value="AB_hydrolase_fold"/>
</dbReference>
<proteinExistence type="inferred from homology"/>
<organism evidence="6 7">
    <name type="scientific">Thermomicrobium roseum (strain ATCC 27502 / DSM 5159 / P-2)</name>
    <dbReference type="NCBI Taxonomy" id="309801"/>
    <lineage>
        <taxon>Bacteria</taxon>
        <taxon>Pseudomonadati</taxon>
        <taxon>Thermomicrobiota</taxon>
        <taxon>Thermomicrobia</taxon>
        <taxon>Thermomicrobiales</taxon>
        <taxon>Thermomicrobiaceae</taxon>
        <taxon>Thermomicrobium</taxon>
    </lineage>
</organism>
<feature type="active site" description="Nucleophile" evidence="4">
    <location>
        <position position="165"/>
    </location>
</feature>
<dbReference type="InterPro" id="IPR016292">
    <property type="entry name" value="Epoxide_hydrolase"/>
</dbReference>
<dbReference type="EMBL" id="CP001276">
    <property type="protein sequence ID" value="ACM06512.1"/>
    <property type="molecule type" value="Genomic_DNA"/>
</dbReference>
<protein>
    <submittedName>
        <fullName evidence="6">Epoxide hydrolase 1 (Microsomal epoxide hydrolase)(Epoxide hydratase)</fullName>
        <ecNumber evidence="6">3.3.2.9</ecNumber>
    </submittedName>
</protein>
<dbReference type="EC" id="3.3.2.9" evidence="6"/>
<feature type="active site" description="Proton acceptor" evidence="4">
    <location>
        <position position="348"/>
    </location>
</feature>
<accession>B9L563</accession>
<dbReference type="GO" id="GO:0033961">
    <property type="term" value="F:cis-stilbene-oxide hydrolase activity"/>
    <property type="evidence" value="ECO:0007669"/>
    <property type="project" value="UniProtKB-EC"/>
</dbReference>
<name>B9L563_THERP</name>
<dbReference type="Pfam" id="PF06441">
    <property type="entry name" value="EHN"/>
    <property type="match status" value="1"/>
</dbReference>
<gene>
    <name evidence="6" type="ordered locus">trd_A0927</name>
</gene>
<dbReference type="InterPro" id="IPR000639">
    <property type="entry name" value="Epox_hydrolase-like"/>
</dbReference>
<sequence>MVERFTIAIPQSEIDDLRRRLTLARWPGDLANDTWHYGTNEAYLRSLIADWIGSYDWRQHEREMNDYPHFRVEIDGQPIHYLRTGKAGGLTLLLLGGWPWTFWDFRDVLPQLATDFDLVVAELPGYGFSSPLRKAKLGFVAAADMMHRLMTDVLGCSRYGVYGADWGALVAEQLAHKYPDAVIGLHTSMPFPLDFAPIPQDLWTPEEQPYAQLTALWWQYGTAYFQMHATKPQTVAYLTDSPVAMAAWIVEKLHGWSDHNGNVEDAYPRDRILTTLSIYWFTNTLGSSARFYAESLQNPWQPSREGMPIITVPTGVAAFPKEVAQVPRRWVEQYFNLRRYQRLNRGGHFPAVENPSGLASEIRAFFTSVSS</sequence>
<dbReference type="AlphaFoldDB" id="B9L563"/>
<dbReference type="GO" id="GO:0097176">
    <property type="term" value="P:epoxide metabolic process"/>
    <property type="evidence" value="ECO:0007669"/>
    <property type="project" value="TreeGrafter"/>
</dbReference>
<dbReference type="HOGENOM" id="CLU_019414_0_1_0"/>
<dbReference type="KEGG" id="tro:trd_A0927"/>
<dbReference type="PIRSF" id="PIRSF001112">
    <property type="entry name" value="Epoxide_hydrolase"/>
    <property type="match status" value="1"/>
</dbReference>
<dbReference type="PANTHER" id="PTHR21661">
    <property type="entry name" value="EPOXIDE HYDROLASE 1-RELATED"/>
    <property type="match status" value="1"/>
</dbReference>
<dbReference type="SMR" id="B9L563"/>
<dbReference type="Proteomes" id="UP000000447">
    <property type="component" value="Plasmid unnamed"/>
</dbReference>
<comment type="similarity">
    <text evidence="1">Belongs to the peptidase S33 family.</text>
</comment>
<evidence type="ECO:0000256" key="1">
    <source>
        <dbReference type="ARBA" id="ARBA00010088"/>
    </source>
</evidence>
<geneLocation type="plasmid" evidence="7">
    <name>Tros</name>
</geneLocation>
<evidence type="ECO:0000256" key="3">
    <source>
        <dbReference type="ARBA" id="ARBA00022801"/>
    </source>
</evidence>